<evidence type="ECO:0000313" key="2">
    <source>
        <dbReference type="EMBL" id="OZT76774.1"/>
    </source>
</evidence>
<feature type="transmembrane region" description="Helical" evidence="1">
    <location>
        <begin position="39"/>
        <end position="57"/>
    </location>
</feature>
<gene>
    <name evidence="2" type="ORF">CFN03_09960</name>
</gene>
<organism evidence="2 3">
    <name type="scientific">Salinicoccus roseus</name>
    <dbReference type="NCBI Taxonomy" id="45670"/>
    <lineage>
        <taxon>Bacteria</taxon>
        <taxon>Bacillati</taxon>
        <taxon>Bacillota</taxon>
        <taxon>Bacilli</taxon>
        <taxon>Bacillales</taxon>
        <taxon>Staphylococcaceae</taxon>
        <taxon>Salinicoccus</taxon>
    </lineage>
</organism>
<sequence length="130" mass="14037">MMITINLMRFIMRALMIGSFMYSVNIAFGHASQGSAEVISVWVASAAIGAVSVLYTLNVPEMICVSAQVAVGLIGFTAAAVFNGWIGMSTGEMIGFALVTFVLMMIIIGVQYIFAILDSKKINERLDRSE</sequence>
<keyword evidence="1" id="KW-1133">Transmembrane helix</keyword>
<name>A0A265E5B0_9STAP</name>
<evidence type="ECO:0008006" key="4">
    <source>
        <dbReference type="Google" id="ProtNLM"/>
    </source>
</evidence>
<comment type="caution">
    <text evidence="2">The sequence shown here is derived from an EMBL/GenBank/DDBJ whole genome shotgun (WGS) entry which is preliminary data.</text>
</comment>
<dbReference type="Pfam" id="PF11457">
    <property type="entry name" value="DUF3021"/>
    <property type="match status" value="1"/>
</dbReference>
<feature type="transmembrane region" description="Helical" evidence="1">
    <location>
        <begin position="69"/>
        <end position="88"/>
    </location>
</feature>
<dbReference type="InterPro" id="IPR021560">
    <property type="entry name" value="DUF3021"/>
</dbReference>
<keyword evidence="1" id="KW-0812">Transmembrane</keyword>
<keyword evidence="1" id="KW-0472">Membrane</keyword>
<protein>
    <recommendedName>
        <fullName evidence="4">DUF3021 family protein</fullName>
    </recommendedName>
</protein>
<dbReference type="Proteomes" id="UP000216682">
    <property type="component" value="Unassembled WGS sequence"/>
</dbReference>
<evidence type="ECO:0000313" key="3">
    <source>
        <dbReference type="Proteomes" id="UP000216682"/>
    </source>
</evidence>
<dbReference type="AlphaFoldDB" id="A0A265E5B0"/>
<proteinExistence type="predicted"/>
<dbReference type="EMBL" id="NPEZ01000004">
    <property type="protein sequence ID" value="OZT76774.1"/>
    <property type="molecule type" value="Genomic_DNA"/>
</dbReference>
<reference evidence="2 3" key="1">
    <citation type="submission" date="2017-07" db="EMBL/GenBank/DDBJ databases">
        <title>Shotgun whole genome sequences of three halophilic bacterial isolates.</title>
        <authorList>
            <person name="Pozzo T."/>
            <person name="Higdon S.M."/>
            <person name="Quillaguaman J."/>
        </authorList>
    </citation>
    <scope>NUCLEOTIDE SEQUENCE [LARGE SCALE GENOMIC DNA]</scope>
    <source>
        <strain evidence="2 3">BU-1</strain>
    </source>
</reference>
<accession>A0A265E5B0</accession>
<evidence type="ECO:0000256" key="1">
    <source>
        <dbReference type="SAM" id="Phobius"/>
    </source>
</evidence>
<feature type="transmembrane region" description="Helical" evidence="1">
    <location>
        <begin position="94"/>
        <end position="117"/>
    </location>
</feature>